<dbReference type="AlphaFoldDB" id="A0AAX0VAF3"/>
<gene>
    <name evidence="4" type="ORF">CUR37_05660</name>
</gene>
<dbReference type="PROSITE" id="PS00101">
    <property type="entry name" value="HEXAPEP_TRANSFERASES"/>
    <property type="match status" value="1"/>
</dbReference>
<dbReference type="InterPro" id="IPR018357">
    <property type="entry name" value="Hexapep_transf_CS"/>
</dbReference>
<organism evidence="4 5">
    <name type="scientific">Latilactobacillus sakei</name>
    <name type="common">Lactobacillus sakei</name>
    <dbReference type="NCBI Taxonomy" id="1599"/>
    <lineage>
        <taxon>Bacteria</taxon>
        <taxon>Bacillati</taxon>
        <taxon>Bacillota</taxon>
        <taxon>Bacilli</taxon>
        <taxon>Lactobacillales</taxon>
        <taxon>Lactobacillaceae</taxon>
        <taxon>Latilactobacillus</taxon>
    </lineage>
</organism>
<evidence type="ECO:0000256" key="3">
    <source>
        <dbReference type="ARBA" id="ARBA00022737"/>
    </source>
</evidence>
<dbReference type="InterPro" id="IPR011004">
    <property type="entry name" value="Trimer_LpxA-like_sf"/>
</dbReference>
<protein>
    <submittedName>
        <fullName evidence="4">Acetyltransferase</fullName>
    </submittedName>
</protein>
<evidence type="ECO:0000313" key="4">
    <source>
        <dbReference type="EMBL" id="PKX78015.1"/>
    </source>
</evidence>
<keyword evidence="2" id="KW-0808">Transferase</keyword>
<evidence type="ECO:0000256" key="2">
    <source>
        <dbReference type="ARBA" id="ARBA00022679"/>
    </source>
</evidence>
<dbReference type="Proteomes" id="UP000234349">
    <property type="component" value="Unassembled WGS sequence"/>
</dbReference>
<keyword evidence="3" id="KW-0677">Repeat</keyword>
<evidence type="ECO:0000313" key="5">
    <source>
        <dbReference type="Proteomes" id="UP000234349"/>
    </source>
</evidence>
<dbReference type="Pfam" id="PF00132">
    <property type="entry name" value="Hexapep"/>
    <property type="match status" value="1"/>
</dbReference>
<dbReference type="PANTHER" id="PTHR23416">
    <property type="entry name" value="SIALIC ACID SYNTHASE-RELATED"/>
    <property type="match status" value="1"/>
</dbReference>
<name>A0AAX0VAF3_LATSK</name>
<sequence>MEMNTGYHDAAEVRAYLKCITDQEIDEPVTVSLPFYTDYAKHITFGKEIFINNNVLFVDLGGITIDDHVLIGPRASLITVNHLENPADRRGLFVKPVHIKQNAWIGAGATILPGVTVGENAIVAANATVTKDVPANMIVAGTPAKVIRQIKAEKEF</sequence>
<comment type="caution">
    <text evidence="4">The sequence shown here is derived from an EMBL/GenBank/DDBJ whole genome shotgun (WGS) entry which is preliminary data.</text>
</comment>
<dbReference type="InterPro" id="IPR051159">
    <property type="entry name" value="Hexapeptide_acetyltransf"/>
</dbReference>
<dbReference type="SUPFAM" id="SSF51161">
    <property type="entry name" value="Trimeric LpxA-like enzymes"/>
    <property type="match status" value="1"/>
</dbReference>
<dbReference type="PANTHER" id="PTHR23416:SF23">
    <property type="entry name" value="ACETYLTRANSFERASE C18B11.09C-RELATED"/>
    <property type="match status" value="1"/>
</dbReference>
<dbReference type="InterPro" id="IPR001451">
    <property type="entry name" value="Hexapep"/>
</dbReference>
<comment type="similarity">
    <text evidence="1">Belongs to the transferase hexapeptide repeat family.</text>
</comment>
<dbReference type="GO" id="GO:0008374">
    <property type="term" value="F:O-acyltransferase activity"/>
    <property type="evidence" value="ECO:0007669"/>
    <property type="project" value="TreeGrafter"/>
</dbReference>
<dbReference type="EMBL" id="MKGH01000024">
    <property type="protein sequence ID" value="PKX78015.1"/>
    <property type="molecule type" value="Genomic_DNA"/>
</dbReference>
<proteinExistence type="inferred from homology"/>
<dbReference type="Gene3D" id="2.160.10.10">
    <property type="entry name" value="Hexapeptide repeat proteins"/>
    <property type="match status" value="1"/>
</dbReference>
<accession>A0AAX0VAF3</accession>
<evidence type="ECO:0000256" key="1">
    <source>
        <dbReference type="ARBA" id="ARBA00007274"/>
    </source>
</evidence>
<reference evidence="4 5" key="1">
    <citation type="submission" date="2016-09" db="EMBL/GenBank/DDBJ databases">
        <authorList>
            <person name="Inglin R.C."/>
        </authorList>
    </citation>
    <scope>NUCLEOTIDE SEQUENCE [LARGE SCALE GENOMIC DNA]</scope>
    <source>
        <strain evidence="4 5">RI-517</strain>
    </source>
</reference>